<feature type="compositionally biased region" description="Polar residues" evidence="4">
    <location>
        <begin position="979"/>
        <end position="995"/>
    </location>
</feature>
<dbReference type="SMART" id="SM00297">
    <property type="entry name" value="BROMO"/>
    <property type="match status" value="1"/>
</dbReference>
<dbReference type="GO" id="GO:0090537">
    <property type="term" value="C:CERF complex"/>
    <property type="evidence" value="ECO:0007669"/>
    <property type="project" value="InterPro"/>
</dbReference>
<name>A0A3N0YZA0_ANAGA</name>
<feature type="compositionally biased region" description="Basic and acidic residues" evidence="4">
    <location>
        <begin position="1418"/>
        <end position="1449"/>
    </location>
</feature>
<gene>
    <name evidence="6" type="ORF">DPX16_19145</name>
</gene>
<evidence type="ECO:0000256" key="4">
    <source>
        <dbReference type="SAM" id="MobiDB-lite"/>
    </source>
</evidence>
<feature type="region of interest" description="Disordered" evidence="4">
    <location>
        <begin position="956"/>
        <end position="1492"/>
    </location>
</feature>
<reference evidence="6 7" key="1">
    <citation type="submission" date="2018-10" db="EMBL/GenBank/DDBJ databases">
        <title>Genome assembly for a Yunnan-Guizhou Plateau 3E fish, Anabarilius grahami (Regan), and its evolutionary and genetic applications.</title>
        <authorList>
            <person name="Jiang W."/>
        </authorList>
    </citation>
    <scope>NUCLEOTIDE SEQUENCE [LARGE SCALE GENOMIC DNA]</scope>
    <source>
        <strain evidence="6">AG-KIZ</strain>
        <tissue evidence="6">Muscle</tissue>
    </source>
</reference>
<keyword evidence="3" id="KW-0175">Coiled coil</keyword>
<evidence type="ECO:0000256" key="3">
    <source>
        <dbReference type="SAM" id="Coils"/>
    </source>
</evidence>
<dbReference type="SUPFAM" id="SSF47370">
    <property type="entry name" value="Bromodomain"/>
    <property type="match status" value="1"/>
</dbReference>
<dbReference type="GO" id="GO:0007338">
    <property type="term" value="P:single fertilization"/>
    <property type="evidence" value="ECO:0007669"/>
    <property type="project" value="TreeGrafter"/>
</dbReference>
<evidence type="ECO:0000256" key="1">
    <source>
        <dbReference type="ARBA" id="ARBA00023117"/>
    </source>
</evidence>
<feature type="compositionally biased region" description="Low complexity" evidence="4">
    <location>
        <begin position="1328"/>
        <end position="1342"/>
    </location>
</feature>
<dbReference type="InterPro" id="IPR001487">
    <property type="entry name" value="Bromodomain"/>
</dbReference>
<feature type="coiled-coil region" evidence="3">
    <location>
        <begin position="429"/>
        <end position="482"/>
    </location>
</feature>
<protein>
    <submittedName>
        <fullName evidence="6">Cat eye syndrome critical region protein 2</fullName>
    </submittedName>
</protein>
<dbReference type="InterPro" id="IPR029614">
    <property type="entry name" value="CECR2"/>
</dbReference>
<keyword evidence="7" id="KW-1185">Reference proteome</keyword>
<evidence type="ECO:0000313" key="6">
    <source>
        <dbReference type="EMBL" id="ROL51626.1"/>
    </source>
</evidence>
<feature type="compositionally biased region" description="Polar residues" evidence="4">
    <location>
        <begin position="1089"/>
        <end position="1101"/>
    </location>
</feature>
<feature type="region of interest" description="Disordered" evidence="4">
    <location>
        <begin position="860"/>
        <end position="897"/>
    </location>
</feature>
<organism evidence="6 7">
    <name type="scientific">Anabarilius grahami</name>
    <name type="common">Kanglang fish</name>
    <name type="synonym">Barilius grahami</name>
    <dbReference type="NCBI Taxonomy" id="495550"/>
    <lineage>
        <taxon>Eukaryota</taxon>
        <taxon>Metazoa</taxon>
        <taxon>Chordata</taxon>
        <taxon>Craniata</taxon>
        <taxon>Vertebrata</taxon>
        <taxon>Euteleostomi</taxon>
        <taxon>Actinopterygii</taxon>
        <taxon>Neopterygii</taxon>
        <taxon>Teleostei</taxon>
        <taxon>Ostariophysi</taxon>
        <taxon>Cypriniformes</taxon>
        <taxon>Xenocyprididae</taxon>
        <taxon>Xenocypridinae</taxon>
        <taxon>Xenocypridinae incertae sedis</taxon>
        <taxon>Anabarilius</taxon>
    </lineage>
</organism>
<keyword evidence="1 2" id="KW-0103">Bromodomain</keyword>
<comment type="caution">
    <text evidence="6">The sequence shown here is derived from an EMBL/GenBank/DDBJ whole genome shotgun (WGS) entry which is preliminary data.</text>
</comment>
<dbReference type="EMBL" id="RJVU01018281">
    <property type="protein sequence ID" value="ROL51626.1"/>
    <property type="molecule type" value="Genomic_DNA"/>
</dbReference>
<sequence length="1580" mass="176441">MHKHIIAPGGIGQYPVQDIGNKTTKWRSRKRLENGEAVPASGLKCDQSRGCTDRWAHSGPLTVKGPGSFVGVTEDLRDVRKARVAHHLKTILDVPGSPKHSVVTLGILRREQCMLGRVVLGQPSPSCGCGLMLSLSFSSVPFKQLAPIGKILPEQHRELEQALLKQDQDFLLDLLCSLLKGCYQRSDITIQSFSSYLEDIISYRWELEEGKPNPLKEHPFEELPPRTQVELLHRLCDYRLDAADVFDRLKGLDADSLRVEPLGQDGNGALYWYFYGTRLYKEEPVEAMSPQYSDSYDKMSEKKRRGRPPKKKSEDIDVSMEEEGEDSVKEEDESVEESKPGIERERGVWSLVCDTEEQWVNLAESIKDRISPQDRHLHRIITQNFLPEISNMIEHKEKEMKQKLLNPPEEHNSQTEQHGTKENGTRATIEVEKQREEDLERQVLLAEQRKEEERLLQEERDREEQERVKAVEERARRRKQREEKAWLLSQGKELPPELLNLETHSPIRRARRTKEFYDMDDDYTALYKVLEALKAHKDAWPFMEPVDESYAPNYNEIIQTPMDLSTIERKLNDGEYVAKDEFVADVKLMFENCLEYNGEESEYTIMAESLERCFSRALLKHFPSEDGDTDEEFHVSSEDRDRKDKKKSKSHKQSGPESLIRATEQVQKRKTSNSGKGNNQQQDKLSSALQPPPPHYSNGPPYPHNFYPGQQQAGMLHPAQQGSHINGPHLGPRYPVGPDGRPLQAPHQQHSYPGPTHGPSLGPRPMALQPGGLCAPPPEGKMYPSRQHPEGQSMQPVGNRYSSPGVPMHSSYPPYGPHGMNMPRMWPPLNHQGQPTPGGPMMQEQSATSQHPYNHNMVRPPHNTGYAMTNGQYRMPSVNSQGPTGQRPPGAPQVSRPHLASMLDSPEMIALQQLSTSSTHHVGNFQSTPQSGGNALVSATLSSPENHLLRPSRDCVADNQHTPISPKGSSPKSGDKQSTKTALTADSHSLPNPTETSEHPSLGTASASMSTQSAEGPNHNEERRRLSNPEEIHNGDHPNSQTQPGCLKQKFEDDSSFPQNGPQPMTHKTPDETPQHPSLQIHRHVPPQFLQNGSQRQSQNVPPHILQNLPQQMPQNASNQYFQNGSQQIPHNGSVRGPQTGPLHGMPQIPPQGGQPGVHQPATLSSLPPSHPVSHPLAQPSPADQGDQRPCEPTSRKVSGESTAPQDSSNANMRTDCTSGLYKPFSPKSQTQLVRQEPAPLHNQVPPAHSQGPESNTVAQYGVSEPAHQHFGSQMGRPLHPSNHQPYPNQGPPSQGNNPHQNPAHYPGYHQQGVPYQYRMATQHPQGHPSMHPQFQQHQQFYQHHRHGRPGFSPEEWPRPSYQPQHPMMPNSYPSPSVGSFNGRHKDNSMSPHGSDGSGGSLMSPSPLPDGCHSSALENREDGSPAKQARTEEPSERSESPKEILDLDSHNATARHRTSAQLHPSFPYGPRGMHPSMQQSGAHPPHMMASGPYSGQQFPSAHFAPQHPHPHLMEALQRPQHLPFSPGQTRMAMYRHPNVAGHFQGMMVPQRAVVAEQLLRTGHQMLGTPSPNGPGNKQGV</sequence>
<feature type="compositionally biased region" description="Low complexity" evidence="4">
    <location>
        <begin position="1285"/>
        <end position="1303"/>
    </location>
</feature>
<dbReference type="GO" id="GO:0006338">
    <property type="term" value="P:chromatin remodeling"/>
    <property type="evidence" value="ECO:0007669"/>
    <property type="project" value="InterPro"/>
</dbReference>
<feature type="compositionally biased region" description="Polar residues" evidence="4">
    <location>
        <begin position="866"/>
        <end position="884"/>
    </location>
</feature>
<dbReference type="PANTHER" id="PTHR47092:SF1">
    <property type="entry name" value="CHROMATIN REMODELING REGULATOR CECR2"/>
    <property type="match status" value="1"/>
</dbReference>
<feature type="region of interest" description="Disordered" evidence="4">
    <location>
        <begin position="624"/>
        <end position="780"/>
    </location>
</feature>
<feature type="compositionally biased region" description="Polar residues" evidence="4">
    <location>
        <begin position="1108"/>
        <end position="1131"/>
    </location>
</feature>
<evidence type="ECO:0000259" key="5">
    <source>
        <dbReference type="PROSITE" id="PS50014"/>
    </source>
</evidence>
<feature type="compositionally biased region" description="Low complexity" evidence="4">
    <location>
        <begin position="1401"/>
        <end position="1411"/>
    </location>
</feature>
<proteinExistence type="predicted"/>
<dbReference type="CDD" id="cd05509">
    <property type="entry name" value="Bromo_gcn5_like"/>
    <property type="match status" value="1"/>
</dbReference>
<feature type="compositionally biased region" description="Polar residues" evidence="4">
    <location>
        <begin position="1200"/>
        <end position="1218"/>
    </location>
</feature>
<dbReference type="OrthoDB" id="303107at2759"/>
<dbReference type="Proteomes" id="UP000281406">
    <property type="component" value="Unassembled WGS sequence"/>
</dbReference>
<feature type="compositionally biased region" description="Low complexity" evidence="4">
    <location>
        <begin position="1157"/>
        <end position="1177"/>
    </location>
</feature>
<feature type="region of interest" description="Disordered" evidence="4">
    <location>
        <begin position="405"/>
        <end position="426"/>
    </location>
</feature>
<dbReference type="PANTHER" id="PTHR47092">
    <property type="entry name" value="CAT EYE SYNDROME CRITICAL REGION PROTEIN 2"/>
    <property type="match status" value="1"/>
</dbReference>
<feature type="compositionally biased region" description="Acidic residues" evidence="4">
    <location>
        <begin position="316"/>
        <end position="335"/>
    </location>
</feature>
<feature type="compositionally biased region" description="Basic and acidic residues" evidence="4">
    <location>
        <begin position="1186"/>
        <end position="1199"/>
    </location>
</feature>
<dbReference type="InterPro" id="IPR036427">
    <property type="entry name" value="Bromodomain-like_sf"/>
</dbReference>
<evidence type="ECO:0000313" key="7">
    <source>
        <dbReference type="Proteomes" id="UP000281406"/>
    </source>
</evidence>
<feature type="compositionally biased region" description="Polar residues" evidence="4">
    <location>
        <begin position="1003"/>
        <end position="1015"/>
    </location>
</feature>
<dbReference type="PRINTS" id="PR00503">
    <property type="entry name" value="BROMODOMAIN"/>
</dbReference>
<dbReference type="Pfam" id="PF00439">
    <property type="entry name" value="Bromodomain"/>
    <property type="match status" value="1"/>
</dbReference>
<accession>A0A3N0YZA0</accession>
<feature type="compositionally biased region" description="Basic and acidic residues" evidence="4">
    <location>
        <begin position="1018"/>
        <end position="1036"/>
    </location>
</feature>
<dbReference type="PROSITE" id="PS50014">
    <property type="entry name" value="BROMODOMAIN_2"/>
    <property type="match status" value="1"/>
</dbReference>
<feature type="region of interest" description="Disordered" evidence="4">
    <location>
        <begin position="916"/>
        <end position="938"/>
    </location>
</feature>
<feature type="compositionally biased region" description="Polar residues" evidence="4">
    <location>
        <begin position="672"/>
        <end position="689"/>
    </location>
</feature>
<feature type="compositionally biased region" description="Basic residues" evidence="4">
    <location>
        <begin position="643"/>
        <end position="652"/>
    </location>
</feature>
<feature type="compositionally biased region" description="Basic residues" evidence="4">
    <location>
        <begin position="301"/>
        <end position="310"/>
    </location>
</feature>
<evidence type="ECO:0000256" key="2">
    <source>
        <dbReference type="PROSITE-ProRule" id="PRU00035"/>
    </source>
</evidence>
<dbReference type="Gene3D" id="1.20.920.10">
    <property type="entry name" value="Bromodomain-like"/>
    <property type="match status" value="1"/>
</dbReference>
<feature type="region of interest" description="Disordered" evidence="4">
    <location>
        <begin position="291"/>
        <end position="342"/>
    </location>
</feature>
<feature type="compositionally biased region" description="Pro residues" evidence="4">
    <location>
        <begin position="690"/>
        <end position="703"/>
    </location>
</feature>
<feature type="domain" description="Bromo" evidence="5">
    <location>
        <begin position="534"/>
        <end position="604"/>
    </location>
</feature>
<feature type="compositionally biased region" description="Basic and acidic residues" evidence="4">
    <location>
        <begin position="632"/>
        <end position="642"/>
    </location>
</feature>